<evidence type="ECO:0000256" key="4">
    <source>
        <dbReference type="ARBA" id="ARBA00023136"/>
    </source>
</evidence>
<dbReference type="OrthoDB" id="5854064at2759"/>
<dbReference type="Proteomes" id="UP000252519">
    <property type="component" value="Unassembled WGS sequence"/>
</dbReference>
<dbReference type="SUPFAM" id="SSF81321">
    <property type="entry name" value="Family A G protein-coupled receptor-like"/>
    <property type="match status" value="1"/>
</dbReference>
<dbReference type="InterPro" id="IPR047130">
    <property type="entry name" value="7TM_GPCR_Srsx_nematod"/>
</dbReference>
<feature type="transmembrane region" description="Helical" evidence="5">
    <location>
        <begin position="48"/>
        <end position="67"/>
    </location>
</feature>
<dbReference type="GO" id="GO:0004930">
    <property type="term" value="F:G protein-coupled receptor activity"/>
    <property type="evidence" value="ECO:0007669"/>
    <property type="project" value="InterPro"/>
</dbReference>
<keyword evidence="2 5" id="KW-0812">Transmembrane</keyword>
<feature type="transmembrane region" description="Helical" evidence="5">
    <location>
        <begin position="119"/>
        <end position="139"/>
    </location>
</feature>
<feature type="transmembrane region" description="Helical" evidence="5">
    <location>
        <begin position="79"/>
        <end position="107"/>
    </location>
</feature>
<keyword evidence="7" id="KW-1185">Reference proteome</keyword>
<reference evidence="6 7" key="1">
    <citation type="submission" date="2014-10" db="EMBL/GenBank/DDBJ databases">
        <title>Draft genome of the hookworm Ancylostoma caninum.</title>
        <authorList>
            <person name="Mitreva M."/>
        </authorList>
    </citation>
    <scope>NUCLEOTIDE SEQUENCE [LARGE SCALE GENOMIC DNA]</scope>
    <source>
        <strain evidence="6 7">Baltimore</strain>
    </source>
</reference>
<dbReference type="PANTHER" id="PTHR23360:SF5">
    <property type="entry name" value="G-PROTEIN COUPLED RECEPTORS FAMILY 1 PROFILE DOMAIN-CONTAINING PROTEIN"/>
    <property type="match status" value="1"/>
</dbReference>
<dbReference type="InterPro" id="IPR019424">
    <property type="entry name" value="7TM_GPCR_Srsx"/>
</dbReference>
<dbReference type="EMBL" id="JOJR01001334">
    <property type="protein sequence ID" value="RCN31308.1"/>
    <property type="molecule type" value="Genomic_DNA"/>
</dbReference>
<dbReference type="SMART" id="SM01381">
    <property type="entry name" value="7TM_GPCR_Srsx"/>
    <property type="match status" value="1"/>
</dbReference>
<dbReference type="Pfam" id="PF10320">
    <property type="entry name" value="7TM_GPCR_Srsx"/>
    <property type="match status" value="1"/>
</dbReference>
<feature type="non-terminal residue" evidence="6">
    <location>
        <position position="1"/>
    </location>
</feature>
<protein>
    <recommendedName>
        <fullName evidence="8">G-protein coupled receptors family 1 profile domain-containing protein</fullName>
    </recommendedName>
</protein>
<dbReference type="Gene3D" id="1.20.1070.10">
    <property type="entry name" value="Rhodopsin 7-helix transmembrane proteins"/>
    <property type="match status" value="1"/>
</dbReference>
<evidence type="ECO:0000256" key="2">
    <source>
        <dbReference type="ARBA" id="ARBA00022692"/>
    </source>
</evidence>
<dbReference type="STRING" id="29170.A0A368FID6"/>
<comment type="caution">
    <text evidence="6">The sequence shown here is derived from an EMBL/GenBank/DDBJ whole genome shotgun (WGS) entry which is preliminary data.</text>
</comment>
<sequence length="184" mass="21164">LRETIRVLVRNLQLRYLLLYEIDVIYRLVQCSVPQGYGSVAFPMFNNIGFVLNIVSVLVYIVSFYMVKRSRANSKMRTVFKSIFVTVAIVIVGWFATFLINSLSFLITHSDYVRTVIGLYAGITVNIGLAANFFVYYAINNEYREVIKQMFGHCSYHAKVQVQDVSTFHGRVDINRKSIIANHE</sequence>
<dbReference type="InterPro" id="IPR000276">
    <property type="entry name" value="GPCR_Rhodpsn"/>
</dbReference>
<gene>
    <name evidence="6" type="ORF">ANCCAN_22907</name>
</gene>
<evidence type="ECO:0000313" key="7">
    <source>
        <dbReference type="Proteomes" id="UP000252519"/>
    </source>
</evidence>
<evidence type="ECO:0000256" key="1">
    <source>
        <dbReference type="ARBA" id="ARBA00004370"/>
    </source>
</evidence>
<comment type="subcellular location">
    <subcellularLocation>
        <location evidence="1">Membrane</location>
    </subcellularLocation>
</comment>
<dbReference type="GO" id="GO:0016020">
    <property type="term" value="C:membrane"/>
    <property type="evidence" value="ECO:0007669"/>
    <property type="project" value="UniProtKB-SubCell"/>
</dbReference>
<proteinExistence type="predicted"/>
<dbReference type="PANTHER" id="PTHR23360">
    <property type="entry name" value="G-PROTEIN COUPLED RECEPTORS FAMILY 1 PROFILE DOMAIN-CONTAINING PROTEIN-RELATED"/>
    <property type="match status" value="1"/>
</dbReference>
<evidence type="ECO:0008006" key="8">
    <source>
        <dbReference type="Google" id="ProtNLM"/>
    </source>
</evidence>
<evidence type="ECO:0000256" key="5">
    <source>
        <dbReference type="SAM" id="Phobius"/>
    </source>
</evidence>
<name>A0A368FID6_ANCCA</name>
<keyword evidence="3 5" id="KW-1133">Transmembrane helix</keyword>
<dbReference type="AlphaFoldDB" id="A0A368FID6"/>
<evidence type="ECO:0000256" key="3">
    <source>
        <dbReference type="ARBA" id="ARBA00022989"/>
    </source>
</evidence>
<evidence type="ECO:0000313" key="6">
    <source>
        <dbReference type="EMBL" id="RCN31308.1"/>
    </source>
</evidence>
<keyword evidence="4 5" id="KW-0472">Membrane</keyword>
<accession>A0A368FID6</accession>
<organism evidence="6 7">
    <name type="scientific">Ancylostoma caninum</name>
    <name type="common">Dog hookworm</name>
    <dbReference type="NCBI Taxonomy" id="29170"/>
    <lineage>
        <taxon>Eukaryota</taxon>
        <taxon>Metazoa</taxon>
        <taxon>Ecdysozoa</taxon>
        <taxon>Nematoda</taxon>
        <taxon>Chromadorea</taxon>
        <taxon>Rhabditida</taxon>
        <taxon>Rhabditina</taxon>
        <taxon>Rhabditomorpha</taxon>
        <taxon>Strongyloidea</taxon>
        <taxon>Ancylostomatidae</taxon>
        <taxon>Ancylostomatinae</taxon>
        <taxon>Ancylostoma</taxon>
    </lineage>
</organism>